<dbReference type="AlphaFoldDB" id="A0A816C3V7"/>
<comment type="caution">
    <text evidence="1">The sequence shown here is derived from an EMBL/GenBank/DDBJ whole genome shotgun (WGS) entry which is preliminary data.</text>
</comment>
<sequence>DLIDMVNVYEPAIISLNELGAIIPDKNIKQLLFSYNGFTKEGTNPHGGIVLAIDTRLKSEFMDINEPTIIAARVIIEDQQFVVAIIYSPPTDQLPLASMSTLLKHSKNIIIVDTTIDLIISGEIPETSKSQSLPCTCSDHLPILTKLFRLKALDTKLLAPRTYWKLYTYILITLHDQLQAEQESAMNDLNNTYKWFLNLQQFSVALKLRVTVWQEVKRKRPSISSSLRILLHHRHYLQNRFRHSKK</sequence>
<protein>
    <submittedName>
        <fullName evidence="1">Uncharacterized protein</fullName>
    </submittedName>
</protein>
<name>A0A816C3V7_9BILA</name>
<evidence type="ECO:0000313" key="1">
    <source>
        <dbReference type="EMBL" id="CAF1617931.1"/>
    </source>
</evidence>
<dbReference type="EMBL" id="CAJNOV010018250">
    <property type="protein sequence ID" value="CAF1617931.1"/>
    <property type="molecule type" value="Genomic_DNA"/>
</dbReference>
<dbReference type="EMBL" id="CAJOBH010002034">
    <property type="protein sequence ID" value="CAF3886429.1"/>
    <property type="molecule type" value="Genomic_DNA"/>
</dbReference>
<gene>
    <name evidence="2" type="ORF">BYL167_LOCUS7720</name>
    <name evidence="1" type="ORF">CJN711_LOCUS37472</name>
</gene>
<evidence type="ECO:0000313" key="2">
    <source>
        <dbReference type="EMBL" id="CAF3886429.1"/>
    </source>
</evidence>
<organism evidence="1 3">
    <name type="scientific">Rotaria magnacalcarata</name>
    <dbReference type="NCBI Taxonomy" id="392030"/>
    <lineage>
        <taxon>Eukaryota</taxon>
        <taxon>Metazoa</taxon>
        <taxon>Spiralia</taxon>
        <taxon>Gnathifera</taxon>
        <taxon>Rotifera</taxon>
        <taxon>Eurotatoria</taxon>
        <taxon>Bdelloidea</taxon>
        <taxon>Philodinida</taxon>
        <taxon>Philodinidae</taxon>
        <taxon>Rotaria</taxon>
    </lineage>
</organism>
<reference evidence="1" key="1">
    <citation type="submission" date="2021-02" db="EMBL/GenBank/DDBJ databases">
        <authorList>
            <person name="Nowell W R."/>
        </authorList>
    </citation>
    <scope>NUCLEOTIDE SEQUENCE</scope>
</reference>
<evidence type="ECO:0000313" key="3">
    <source>
        <dbReference type="Proteomes" id="UP000663855"/>
    </source>
</evidence>
<accession>A0A816C3V7</accession>
<proteinExistence type="predicted"/>
<dbReference type="Proteomes" id="UP000681967">
    <property type="component" value="Unassembled WGS sequence"/>
</dbReference>
<dbReference type="Proteomes" id="UP000663855">
    <property type="component" value="Unassembled WGS sequence"/>
</dbReference>
<feature type="non-terminal residue" evidence="1">
    <location>
        <position position="1"/>
    </location>
</feature>